<dbReference type="EC" id="4.1.2.14" evidence="5"/>
<dbReference type="InterPro" id="IPR000887">
    <property type="entry name" value="Aldlse_KDPG_KHG"/>
</dbReference>
<evidence type="ECO:0000256" key="2">
    <source>
        <dbReference type="ARBA" id="ARBA00004736"/>
    </source>
</evidence>
<gene>
    <name evidence="9" type="primary">eda</name>
    <name evidence="9" type="ORF">F0U44_05875</name>
</gene>
<dbReference type="AlphaFoldDB" id="A0A5B1LLY5"/>
<protein>
    <recommendedName>
        <fullName evidence="5">2-dehydro-3-deoxy-phosphogluconate aldolase</fullName>
        <ecNumber evidence="5">4.1.2.14</ecNumber>
    </recommendedName>
</protein>
<reference evidence="9 10" key="2">
    <citation type="submission" date="2019-09" db="EMBL/GenBank/DDBJ databases">
        <authorList>
            <person name="Jin C."/>
        </authorList>
    </citation>
    <scope>NUCLEOTIDE SEQUENCE [LARGE SCALE GENOMIC DNA]</scope>
    <source>
        <strain evidence="9 10">BN130099</strain>
    </source>
</reference>
<evidence type="ECO:0000256" key="1">
    <source>
        <dbReference type="ARBA" id="ARBA00000654"/>
    </source>
</evidence>
<keyword evidence="8" id="KW-0119">Carbohydrate metabolism</keyword>
<sequence>MSPDFSDLVPAHRLIPVVSLRSPAEAAPLADALRAAGLTTVEVTLRHEDAFDCLAAMVREEGLVVGAGTVRTADDLAGARALGASFLVSPCLTPGLAFAADDLDIPFVPGVSTATEIQRAVDAGFRTVKLFPAEVLGGAAAVRALSGPFPDVRFMPTGGIDADTAPGYLALAQVVAVGGGWMVPVIA</sequence>
<dbReference type="SUPFAM" id="SSF51569">
    <property type="entry name" value="Aldolase"/>
    <property type="match status" value="1"/>
</dbReference>
<evidence type="ECO:0000256" key="6">
    <source>
        <dbReference type="ARBA" id="ARBA00023239"/>
    </source>
</evidence>
<proteinExistence type="inferred from homology"/>
<dbReference type="GO" id="GO:0008675">
    <property type="term" value="F:2-dehydro-3-deoxy-phosphogluconate aldolase activity"/>
    <property type="evidence" value="ECO:0007669"/>
    <property type="project" value="UniProtKB-EC"/>
</dbReference>
<accession>A0A5B1LLY5</accession>
<reference evidence="9 10" key="1">
    <citation type="submission" date="2019-09" db="EMBL/GenBank/DDBJ databases">
        <title>Nocardioides panacisoli sp. nov., isolated from the soil of a ginseng field.</title>
        <authorList>
            <person name="Cho C."/>
        </authorList>
    </citation>
    <scope>NUCLEOTIDE SEQUENCE [LARGE SCALE GENOMIC DNA]</scope>
    <source>
        <strain evidence="9 10">BN130099</strain>
    </source>
</reference>
<dbReference type="CDD" id="cd00452">
    <property type="entry name" value="KDPG_aldolase"/>
    <property type="match status" value="1"/>
</dbReference>
<evidence type="ECO:0000256" key="8">
    <source>
        <dbReference type="ARBA" id="ARBA00023277"/>
    </source>
</evidence>
<keyword evidence="10" id="KW-1185">Reference proteome</keyword>
<evidence type="ECO:0000256" key="4">
    <source>
        <dbReference type="ARBA" id="ARBA00011233"/>
    </source>
</evidence>
<evidence type="ECO:0000256" key="3">
    <source>
        <dbReference type="ARBA" id="ARBA00006906"/>
    </source>
</evidence>
<dbReference type="Proteomes" id="UP000325003">
    <property type="component" value="Unassembled WGS sequence"/>
</dbReference>
<evidence type="ECO:0000256" key="5">
    <source>
        <dbReference type="ARBA" id="ARBA00013063"/>
    </source>
</evidence>
<dbReference type="InterPro" id="IPR031338">
    <property type="entry name" value="KDPG/KHG_AS_2"/>
</dbReference>
<dbReference type="InterPro" id="IPR031337">
    <property type="entry name" value="KDPG/KHG_AS_1"/>
</dbReference>
<dbReference type="PANTHER" id="PTHR30246">
    <property type="entry name" value="2-KETO-3-DEOXY-6-PHOSPHOGLUCONATE ALDOLASE"/>
    <property type="match status" value="1"/>
</dbReference>
<dbReference type="Pfam" id="PF01081">
    <property type="entry name" value="Aldolase"/>
    <property type="match status" value="1"/>
</dbReference>
<comment type="subunit">
    <text evidence="4">Homotrimer.</text>
</comment>
<dbReference type="RefSeq" id="WP_149727256.1">
    <property type="nucleotide sequence ID" value="NZ_VUJV01000001.1"/>
</dbReference>
<comment type="pathway">
    <text evidence="2">Carbohydrate acid metabolism; 2-dehydro-3-deoxy-D-gluconate degradation; D-glyceraldehyde 3-phosphate and pyruvate from 2-dehydro-3-deoxy-D-gluconate: step 2/2.</text>
</comment>
<name>A0A5B1LLY5_9ACTN</name>
<keyword evidence="6 9" id="KW-0456">Lyase</keyword>
<dbReference type="PROSITE" id="PS00159">
    <property type="entry name" value="ALDOLASE_KDPG_KHG_1"/>
    <property type="match status" value="1"/>
</dbReference>
<dbReference type="InterPro" id="IPR013785">
    <property type="entry name" value="Aldolase_TIM"/>
</dbReference>
<evidence type="ECO:0000313" key="10">
    <source>
        <dbReference type="Proteomes" id="UP000325003"/>
    </source>
</evidence>
<dbReference type="Gene3D" id="3.20.20.70">
    <property type="entry name" value="Aldolase class I"/>
    <property type="match status" value="1"/>
</dbReference>
<keyword evidence="7" id="KW-0704">Schiff base</keyword>
<evidence type="ECO:0000313" key="9">
    <source>
        <dbReference type="EMBL" id="KAA1421795.1"/>
    </source>
</evidence>
<dbReference type="PANTHER" id="PTHR30246:SF1">
    <property type="entry name" value="2-DEHYDRO-3-DEOXY-6-PHOSPHOGALACTONATE ALDOLASE-RELATED"/>
    <property type="match status" value="1"/>
</dbReference>
<dbReference type="EMBL" id="VUJV01000001">
    <property type="protein sequence ID" value="KAA1421795.1"/>
    <property type="molecule type" value="Genomic_DNA"/>
</dbReference>
<comment type="caution">
    <text evidence="9">The sequence shown here is derived from an EMBL/GenBank/DDBJ whole genome shotgun (WGS) entry which is preliminary data.</text>
</comment>
<comment type="similarity">
    <text evidence="3">Belongs to the KHG/KDPG aldolase family.</text>
</comment>
<dbReference type="PROSITE" id="PS00160">
    <property type="entry name" value="ALDOLASE_KDPG_KHG_2"/>
    <property type="match status" value="1"/>
</dbReference>
<organism evidence="9 10">
    <name type="scientific">Nocardioides humilatus</name>
    <dbReference type="NCBI Taxonomy" id="2607660"/>
    <lineage>
        <taxon>Bacteria</taxon>
        <taxon>Bacillati</taxon>
        <taxon>Actinomycetota</taxon>
        <taxon>Actinomycetes</taxon>
        <taxon>Propionibacteriales</taxon>
        <taxon>Nocardioidaceae</taxon>
        <taxon>Nocardioides</taxon>
    </lineage>
</organism>
<evidence type="ECO:0000256" key="7">
    <source>
        <dbReference type="ARBA" id="ARBA00023270"/>
    </source>
</evidence>
<dbReference type="NCBIfam" id="TIGR01182">
    <property type="entry name" value="eda"/>
    <property type="match status" value="1"/>
</dbReference>
<comment type="catalytic activity">
    <reaction evidence="1">
        <text>2-dehydro-3-deoxy-6-phospho-D-gluconate = D-glyceraldehyde 3-phosphate + pyruvate</text>
        <dbReference type="Rhea" id="RHEA:17089"/>
        <dbReference type="ChEBI" id="CHEBI:15361"/>
        <dbReference type="ChEBI" id="CHEBI:57569"/>
        <dbReference type="ChEBI" id="CHEBI:59776"/>
        <dbReference type="EC" id="4.1.2.14"/>
    </reaction>
</comment>